<dbReference type="Proteomes" id="UP000676386">
    <property type="component" value="Unassembled WGS sequence"/>
</dbReference>
<proteinExistence type="predicted"/>
<dbReference type="EMBL" id="JAGTXB010000006">
    <property type="protein sequence ID" value="MBS0028731.1"/>
    <property type="molecule type" value="Genomic_DNA"/>
</dbReference>
<keyword evidence="3" id="KW-1185">Reference proteome</keyword>
<organism evidence="2 3">
    <name type="scientific">Chitinophaga hostae</name>
    <dbReference type="NCBI Taxonomy" id="2831022"/>
    <lineage>
        <taxon>Bacteria</taxon>
        <taxon>Pseudomonadati</taxon>
        <taxon>Bacteroidota</taxon>
        <taxon>Chitinophagia</taxon>
        <taxon>Chitinophagales</taxon>
        <taxon>Chitinophagaceae</taxon>
        <taxon>Chitinophaga</taxon>
    </lineage>
</organism>
<protein>
    <submittedName>
        <fullName evidence="2">Uncharacterized protein</fullName>
    </submittedName>
</protein>
<feature type="transmembrane region" description="Helical" evidence="1">
    <location>
        <begin position="62"/>
        <end position="85"/>
    </location>
</feature>
<keyword evidence="1" id="KW-0812">Transmembrane</keyword>
<evidence type="ECO:0000313" key="3">
    <source>
        <dbReference type="Proteomes" id="UP000676386"/>
    </source>
</evidence>
<keyword evidence="1" id="KW-0472">Membrane</keyword>
<reference evidence="2 3" key="1">
    <citation type="submission" date="2021-04" db="EMBL/GenBank/DDBJ databases">
        <title>Chitinophaga sp. nov., isolated from the rhizosphere soil.</title>
        <authorList>
            <person name="He S."/>
        </authorList>
    </citation>
    <scope>NUCLEOTIDE SEQUENCE [LARGE SCALE GENOMIC DNA]</scope>
    <source>
        <strain evidence="2 3">2R12</strain>
    </source>
</reference>
<keyword evidence="1" id="KW-1133">Transmembrane helix</keyword>
<name>A0ABS5J0Z3_9BACT</name>
<sequence>MSKFLRDVLLFTGIPLFILLLICLGGDEGILGAMILALVLVGAYFILGLILVIAGQSHTGKVMLLSSGIILLIGLSTCGIIASGLNFH</sequence>
<gene>
    <name evidence="2" type="ORF">KE626_15530</name>
</gene>
<comment type="caution">
    <text evidence="2">The sequence shown here is derived from an EMBL/GenBank/DDBJ whole genome shotgun (WGS) entry which is preliminary data.</text>
</comment>
<evidence type="ECO:0000313" key="2">
    <source>
        <dbReference type="EMBL" id="MBS0028731.1"/>
    </source>
</evidence>
<feature type="transmembrane region" description="Helical" evidence="1">
    <location>
        <begin position="35"/>
        <end position="55"/>
    </location>
</feature>
<accession>A0ABS5J0Z3</accession>
<evidence type="ECO:0000256" key="1">
    <source>
        <dbReference type="SAM" id="Phobius"/>
    </source>
</evidence>
<dbReference type="RefSeq" id="WP_211973823.1">
    <property type="nucleotide sequence ID" value="NZ_CBFHAM010000037.1"/>
</dbReference>